<protein>
    <recommendedName>
        <fullName evidence="3">SGNH hydrolase-type esterase domain-containing protein</fullName>
    </recommendedName>
</protein>
<dbReference type="RefSeq" id="WP_167130124.1">
    <property type="nucleotide sequence ID" value="NZ_JAANCM010000009.1"/>
</dbReference>
<dbReference type="Gene3D" id="3.40.50.1110">
    <property type="entry name" value="SGNH hydrolase"/>
    <property type="match status" value="1"/>
</dbReference>
<organism evidence="1 2">
    <name type="scientific">Ferranicluibacter rubi</name>
    <dbReference type="NCBI Taxonomy" id="2715133"/>
    <lineage>
        <taxon>Bacteria</taxon>
        <taxon>Pseudomonadati</taxon>
        <taxon>Pseudomonadota</taxon>
        <taxon>Alphaproteobacteria</taxon>
        <taxon>Hyphomicrobiales</taxon>
        <taxon>Rhizobiaceae</taxon>
        <taxon>Ferranicluibacter</taxon>
    </lineage>
</organism>
<keyword evidence="2" id="KW-1185">Reference proteome</keyword>
<proteinExistence type="predicted"/>
<dbReference type="EMBL" id="JAANCM010000009">
    <property type="protein sequence ID" value="NHT77562.1"/>
    <property type="molecule type" value="Genomic_DNA"/>
</dbReference>
<name>A0AA43ZGP5_9HYPH</name>
<dbReference type="SUPFAM" id="SSF52266">
    <property type="entry name" value="SGNH hydrolase"/>
    <property type="match status" value="1"/>
</dbReference>
<dbReference type="Proteomes" id="UP001155840">
    <property type="component" value="Unassembled WGS sequence"/>
</dbReference>
<gene>
    <name evidence="1" type="ORF">G8E10_17755</name>
</gene>
<evidence type="ECO:0008006" key="3">
    <source>
        <dbReference type="Google" id="ProtNLM"/>
    </source>
</evidence>
<evidence type="ECO:0000313" key="1">
    <source>
        <dbReference type="EMBL" id="NHT77562.1"/>
    </source>
</evidence>
<sequence>MGQITDFARAVYADGPGTKPTEPYKPDVRTLFGLIDTQLISMLNGIVIGNAIAYATRASLFADLARPSGTLGVVYADPNPAYIGVYTKVGASGTGSWSLTGITLPGGIAADVANVIAGLAAEITARQNADRIIDTKVTDFSRQSGKRYRQIGGTRRKYLFAGDNFGPGSSTKVMSIGIPIEVDCQTVGAFAFWIVGANGITKIRTRLTKRQRSGNPNYFVAPGGVAGDVVVQNWTDFDVRDCIADPLLYTKFQQAIIPVSGNGPIVAATDLLFVDVMALDANNQSIPFGAARGRTYVNDTVDPPWKRGVFAADIAGPYFLGGDGTELIACALYEAVIVPGSAGGHTGVDAEYRPILNGPLDLNQSDAFDAAAWRITFPQFSIDTQPEPIASDFGTAQAVGNVARVPVNFFRYDIFGVDPSTGGLAYGPGLQRQGDPNGYISVMAEQTRNVPLFNILVKPSGVELIEVWKFKDFVMRGEEAQHLAHLEYNRRCLATFLRKLNSGAAIRYAWYGDSIGAVSKTTAPNTPVNYYAPNGSNRDVVDYFETAQEDTRATYARFDGDGGAGAHVHLGMNWHIMAFLKARYGSVFDPRNWCISGTTSDNNVISGDVPNGTYPARLNALIADDPDLAVWQFGMNEIPSDRVYNNYLVGISALRSAGIDVLGITCPRPNRLNGTTLLEWQWQTQQQIQAFRRLGVAYIDLSRISGPGREGAIGISADTMCEATMRGHPGAYEFRKFGDYASLTFA</sequence>
<dbReference type="GO" id="GO:0016788">
    <property type="term" value="F:hydrolase activity, acting on ester bonds"/>
    <property type="evidence" value="ECO:0007669"/>
    <property type="project" value="UniProtKB-ARBA"/>
</dbReference>
<comment type="caution">
    <text evidence="1">The sequence shown here is derived from an EMBL/GenBank/DDBJ whole genome shotgun (WGS) entry which is preliminary data.</text>
</comment>
<dbReference type="AlphaFoldDB" id="A0AA43ZGP5"/>
<reference evidence="1" key="1">
    <citation type="submission" date="2020-03" db="EMBL/GenBank/DDBJ databases">
        <title>Ferranicluibacter endophyticum gen. nov., sp. nov., a new genus isolated from Rubus ulmifolius Schott. stem.</title>
        <authorList>
            <person name="Roca-Couso R."/>
            <person name="Flores-Felix J.D."/>
            <person name="Igual J.M."/>
            <person name="Rivas R."/>
        </authorList>
    </citation>
    <scope>NUCLEOTIDE SEQUENCE</scope>
    <source>
        <strain evidence="1">CRRU44</strain>
    </source>
</reference>
<dbReference type="InterPro" id="IPR036514">
    <property type="entry name" value="SGNH_hydro_sf"/>
</dbReference>
<evidence type="ECO:0000313" key="2">
    <source>
        <dbReference type="Proteomes" id="UP001155840"/>
    </source>
</evidence>
<accession>A0AA43ZGP5</accession>